<protein>
    <recommendedName>
        <fullName evidence="9">Amino acid permease</fullName>
    </recommendedName>
</protein>
<dbReference type="PIRSF" id="PIRSF006060">
    <property type="entry name" value="AA_transporter"/>
    <property type="match status" value="1"/>
</dbReference>
<feature type="transmembrane region" description="Helical" evidence="6">
    <location>
        <begin position="147"/>
        <end position="168"/>
    </location>
</feature>
<dbReference type="Proteomes" id="UP000248706">
    <property type="component" value="Unassembled WGS sequence"/>
</dbReference>
<evidence type="ECO:0000256" key="4">
    <source>
        <dbReference type="ARBA" id="ARBA00022989"/>
    </source>
</evidence>
<keyword evidence="3 6" id="KW-0812">Transmembrane</keyword>
<reference evidence="7 8" key="1">
    <citation type="submission" date="2016-08" db="EMBL/GenBank/DDBJ databases">
        <title>Analysis of Carbohydrate Active Enzymes in Thermogemmatispora T81 Reveals Carbohydrate Degradation Ability.</title>
        <authorList>
            <person name="Tomazini A."/>
            <person name="Lal S."/>
            <person name="Stott M."/>
            <person name="Henrissat B."/>
            <person name="Polikarpov I."/>
            <person name="Sparling R."/>
            <person name="Levin D.B."/>
        </authorList>
    </citation>
    <scope>NUCLEOTIDE SEQUENCE [LARGE SCALE GENOMIC DNA]</scope>
    <source>
        <strain evidence="7 8">T81</strain>
    </source>
</reference>
<feature type="transmembrane region" description="Helical" evidence="6">
    <location>
        <begin position="228"/>
        <end position="247"/>
    </location>
</feature>
<accession>A0A328VAU1</accession>
<organism evidence="7 8">
    <name type="scientific">Thermogemmatispora tikiterensis</name>
    <dbReference type="NCBI Taxonomy" id="1825093"/>
    <lineage>
        <taxon>Bacteria</taxon>
        <taxon>Bacillati</taxon>
        <taxon>Chloroflexota</taxon>
        <taxon>Ktedonobacteria</taxon>
        <taxon>Thermogemmatisporales</taxon>
        <taxon>Thermogemmatisporaceae</taxon>
        <taxon>Thermogemmatispora</taxon>
    </lineage>
</organism>
<feature type="transmembrane region" description="Helical" evidence="6">
    <location>
        <begin position="188"/>
        <end position="207"/>
    </location>
</feature>
<comment type="subcellular location">
    <subcellularLocation>
        <location evidence="1">Cell membrane</location>
        <topology evidence="1">Multi-pass membrane protein</topology>
    </subcellularLocation>
</comment>
<dbReference type="InterPro" id="IPR050367">
    <property type="entry name" value="APC_superfamily"/>
</dbReference>
<dbReference type="Gene3D" id="1.20.1740.10">
    <property type="entry name" value="Amino acid/polyamine transporter I"/>
    <property type="match status" value="1"/>
</dbReference>
<dbReference type="EMBL" id="MCIF01000002">
    <property type="protein sequence ID" value="RAQ94738.1"/>
    <property type="molecule type" value="Genomic_DNA"/>
</dbReference>
<dbReference type="PANTHER" id="PTHR42770:SF7">
    <property type="entry name" value="MEMBRANE PROTEIN"/>
    <property type="match status" value="1"/>
</dbReference>
<evidence type="ECO:0008006" key="9">
    <source>
        <dbReference type="Google" id="ProtNLM"/>
    </source>
</evidence>
<feature type="transmembrane region" description="Helical" evidence="6">
    <location>
        <begin position="80"/>
        <end position="105"/>
    </location>
</feature>
<evidence type="ECO:0000256" key="2">
    <source>
        <dbReference type="ARBA" id="ARBA00022475"/>
    </source>
</evidence>
<evidence type="ECO:0000256" key="1">
    <source>
        <dbReference type="ARBA" id="ARBA00004651"/>
    </source>
</evidence>
<feature type="transmembrane region" description="Helical" evidence="6">
    <location>
        <begin position="267"/>
        <end position="290"/>
    </location>
</feature>
<gene>
    <name evidence="7" type="ORF">A4R35_04265</name>
</gene>
<dbReference type="GO" id="GO:0005886">
    <property type="term" value="C:plasma membrane"/>
    <property type="evidence" value="ECO:0007669"/>
    <property type="project" value="UniProtKB-SubCell"/>
</dbReference>
<comment type="caution">
    <text evidence="7">The sequence shown here is derived from an EMBL/GenBank/DDBJ whole genome shotgun (WGS) entry which is preliminary data.</text>
</comment>
<feature type="transmembrane region" description="Helical" evidence="6">
    <location>
        <begin position="357"/>
        <end position="385"/>
    </location>
</feature>
<dbReference type="GO" id="GO:0022857">
    <property type="term" value="F:transmembrane transporter activity"/>
    <property type="evidence" value="ECO:0007669"/>
    <property type="project" value="InterPro"/>
</dbReference>
<feature type="transmembrane region" description="Helical" evidence="6">
    <location>
        <begin position="397"/>
        <end position="423"/>
    </location>
</feature>
<feature type="transmembrane region" description="Helical" evidence="6">
    <location>
        <begin position="323"/>
        <end position="345"/>
    </location>
</feature>
<evidence type="ECO:0000256" key="6">
    <source>
        <dbReference type="SAM" id="Phobius"/>
    </source>
</evidence>
<sequence length="473" mass="51381">MPPVLSKLDMTAIFFAAIFYLTNSATAAAAGAVSFLYWLICGVVFFLPCVLSTAQLGLLFPHEGALYNWTYRTLGTFWGFFAAFCAWLPGILALVSGFGTAITYLQGLHDGWLTAPWQQGVVLAILILLGTVLTVQPLRVLQGVLNVTVGLLLLAVLLITVATFAWLLTGHAPATSFSHLDDWQPGPANFVLFGFLIQSYLGTEVPLAMASEIRPEQRRQVIRSHLRWGSLLVVASYLVTTFAVLVVRGPQGASDPVVFISLVDQALGRIAGNVTAVCLLCFFVIAPLIYNYTFARLLLVAAIDGHLPTSLAKLNRARAPANAIYFQSAVALVFTALSYFALPYLFPIGQPADLSTIIFTVSLAALTLVWLTSIPFLFIDVLVAARRQPALFQKYRILPYPLFWLLALLGTLSCLLAIVDTLLNSWIPDLLTPTAWWLAVGGTTLACLTLGLLGSMVARGEASWERWRGQAGL</sequence>
<name>A0A328VAU1_9CHLR</name>
<keyword evidence="4 6" id="KW-1133">Transmembrane helix</keyword>
<feature type="transmembrane region" description="Helical" evidence="6">
    <location>
        <begin position="435"/>
        <end position="458"/>
    </location>
</feature>
<keyword evidence="5 6" id="KW-0472">Membrane</keyword>
<keyword evidence="8" id="KW-1185">Reference proteome</keyword>
<evidence type="ECO:0000313" key="7">
    <source>
        <dbReference type="EMBL" id="RAQ94738.1"/>
    </source>
</evidence>
<dbReference type="Pfam" id="PF13520">
    <property type="entry name" value="AA_permease_2"/>
    <property type="match status" value="1"/>
</dbReference>
<dbReference type="PANTHER" id="PTHR42770">
    <property type="entry name" value="AMINO ACID TRANSPORTER-RELATED"/>
    <property type="match status" value="1"/>
</dbReference>
<feature type="transmembrane region" description="Helical" evidence="6">
    <location>
        <begin position="37"/>
        <end position="60"/>
    </location>
</feature>
<dbReference type="AlphaFoldDB" id="A0A328VAU1"/>
<proteinExistence type="predicted"/>
<feature type="transmembrane region" description="Helical" evidence="6">
    <location>
        <begin position="117"/>
        <end position="135"/>
    </location>
</feature>
<evidence type="ECO:0000256" key="5">
    <source>
        <dbReference type="ARBA" id="ARBA00023136"/>
    </source>
</evidence>
<evidence type="ECO:0000256" key="3">
    <source>
        <dbReference type="ARBA" id="ARBA00022692"/>
    </source>
</evidence>
<keyword evidence="2" id="KW-1003">Cell membrane</keyword>
<dbReference type="InterPro" id="IPR002293">
    <property type="entry name" value="AA/rel_permease1"/>
</dbReference>
<evidence type="ECO:0000313" key="8">
    <source>
        <dbReference type="Proteomes" id="UP000248706"/>
    </source>
</evidence>